<evidence type="ECO:0000313" key="5">
    <source>
        <dbReference type="EMBL" id="GAB0202561.1"/>
    </source>
</evidence>
<keyword evidence="1" id="KW-0963">Cytoplasm</keyword>
<keyword evidence="4" id="KW-0175">Coiled coil</keyword>
<dbReference type="PANTHER" id="PTHR42908">
    <property type="entry name" value="TRANSLATION ELONGATION FACTOR-RELATED"/>
    <property type="match status" value="1"/>
</dbReference>
<organism evidence="5 6">
    <name type="scientific">Grus japonensis</name>
    <name type="common">Japanese crane</name>
    <name type="synonym">Red-crowned crane</name>
    <dbReference type="NCBI Taxonomy" id="30415"/>
    <lineage>
        <taxon>Eukaryota</taxon>
        <taxon>Metazoa</taxon>
        <taxon>Chordata</taxon>
        <taxon>Craniata</taxon>
        <taxon>Vertebrata</taxon>
        <taxon>Euteleostomi</taxon>
        <taxon>Archelosauria</taxon>
        <taxon>Archosauria</taxon>
        <taxon>Dinosauria</taxon>
        <taxon>Saurischia</taxon>
        <taxon>Theropoda</taxon>
        <taxon>Coelurosauria</taxon>
        <taxon>Aves</taxon>
        <taxon>Neognathae</taxon>
        <taxon>Neoaves</taxon>
        <taxon>Gruiformes</taxon>
        <taxon>Gruidae</taxon>
        <taxon>Grus</taxon>
    </lineage>
</organism>
<gene>
    <name evidence="5" type="ORF">GRJ2_002721700</name>
</gene>
<dbReference type="SUPFAM" id="SSF52540">
    <property type="entry name" value="P-loop containing nucleoside triphosphate hydrolases"/>
    <property type="match status" value="1"/>
</dbReference>
<protein>
    <submittedName>
        <fullName evidence="5">Mitochondrial enolase superfamily member 1</fullName>
    </submittedName>
</protein>
<dbReference type="Proteomes" id="UP001623348">
    <property type="component" value="Unassembled WGS sequence"/>
</dbReference>
<dbReference type="InterPro" id="IPR027417">
    <property type="entry name" value="P-loop_NTPase"/>
</dbReference>
<reference evidence="5 6" key="1">
    <citation type="submission" date="2024-06" db="EMBL/GenBank/DDBJ databases">
        <title>The draft genome of Grus japonensis, version 3.</title>
        <authorList>
            <person name="Nabeshima K."/>
            <person name="Suzuki S."/>
            <person name="Onuma M."/>
        </authorList>
    </citation>
    <scope>NUCLEOTIDE SEQUENCE [LARGE SCALE GENOMIC DNA]</scope>
    <source>
        <strain evidence="5 6">451A</strain>
    </source>
</reference>
<keyword evidence="6" id="KW-1185">Reference proteome</keyword>
<dbReference type="EMBL" id="BAAFJT010000040">
    <property type="protein sequence ID" value="GAB0202561.1"/>
    <property type="molecule type" value="Genomic_DNA"/>
</dbReference>
<evidence type="ECO:0000256" key="4">
    <source>
        <dbReference type="SAM" id="Coils"/>
    </source>
</evidence>
<comment type="caution">
    <text evidence="5">The sequence shown here is derived from an EMBL/GenBank/DDBJ whole genome shotgun (WGS) entry which is preliminary data.</text>
</comment>
<dbReference type="Gene3D" id="3.40.50.300">
    <property type="entry name" value="P-loop containing nucleotide triphosphate hydrolases"/>
    <property type="match status" value="2"/>
</dbReference>
<name>A0ABC9XZ09_GRUJA</name>
<dbReference type="PANTHER" id="PTHR42908:SF10">
    <property type="entry name" value="EUKARYOTIC TRANSLATION ELONGATION FACTOR 2"/>
    <property type="match status" value="1"/>
</dbReference>
<evidence type="ECO:0000313" key="6">
    <source>
        <dbReference type="Proteomes" id="UP001623348"/>
    </source>
</evidence>
<evidence type="ECO:0000256" key="2">
    <source>
        <dbReference type="ARBA" id="ARBA00022768"/>
    </source>
</evidence>
<feature type="coiled-coil region" evidence="4">
    <location>
        <begin position="73"/>
        <end position="100"/>
    </location>
</feature>
<dbReference type="GO" id="GO:0003746">
    <property type="term" value="F:translation elongation factor activity"/>
    <property type="evidence" value="ECO:0007669"/>
    <property type="project" value="UniProtKB-KW"/>
</dbReference>
<dbReference type="AlphaFoldDB" id="A0ABC9XZ09"/>
<sequence>MDKKSNIRNMSMIAPVDHGKSILTDSLVCKVGILASARAGETQFTDTRKDKGLCTETVLQQAIAEHIKPVLTMNKMDHALLELQLELEELYQTVQRIVENVKVIMSTFGDGETGPVGNIMAMMRCWLPAGDALLQMITIHLPSPVTAEKYRCELLYEEPPDDEAALGRDWENAEPPTVGEDQVQDHLRNLKVHNTVRSDEMHLRILRELVDGVARPLSIIFEKSWQSGKVPANWKRGNITPIFKKGKKEDPGNYRPVSLTCVPGKIMEQTFLETML</sequence>
<evidence type="ECO:0000256" key="1">
    <source>
        <dbReference type="ARBA" id="ARBA00022490"/>
    </source>
</evidence>
<proteinExistence type="predicted"/>
<keyword evidence="3" id="KW-0648">Protein biosynthesis</keyword>
<evidence type="ECO:0000256" key="3">
    <source>
        <dbReference type="ARBA" id="ARBA00022917"/>
    </source>
</evidence>
<keyword evidence="2" id="KW-0251">Elongation factor</keyword>
<accession>A0ABC9XZ09</accession>